<dbReference type="FunFam" id="1.10.530.10:FF:000001">
    <property type="entry name" value="Lysozyme C"/>
    <property type="match status" value="1"/>
</dbReference>
<feature type="chain" id="PRO_5014534048" evidence="5">
    <location>
        <begin position="20"/>
        <end position="144"/>
    </location>
</feature>
<reference key="1">
    <citation type="journal article" date="2019" name="Genes (Basel)">
        <title>A High-Quality De novo Genome Assembly from a Single Mosquito Using PacBio Sequencing.</title>
        <authorList>
            <person name="Kingan S.B."/>
            <person name="Heaton H."/>
            <person name="Cudini J."/>
            <person name="Lambert C.C."/>
            <person name="Baybayan P."/>
            <person name="Galvin B.D."/>
            <person name="Durbin R."/>
            <person name="Korlach J."/>
            <person name="Lawniczak M.K.N."/>
        </authorList>
    </citation>
    <scope>NUCLEOTIDE SEQUENCE [LARGE SCALE GENOMIC DNA]</scope>
    <source>
        <strain>Mali-NIH</strain>
    </source>
</reference>
<dbReference type="VEuPathDB" id="VectorBase:ACOM025599"/>
<dbReference type="Gene3D" id="1.10.530.10">
    <property type="match status" value="1"/>
</dbReference>
<name>A0A182KR22_ANOCL</name>
<dbReference type="InterPro" id="IPR000974">
    <property type="entry name" value="Glyco_hydro_22_lys"/>
</dbReference>
<dbReference type="VEuPathDB" id="VectorBase:ACMO_003404"/>
<evidence type="ECO:0000313" key="8">
    <source>
        <dbReference type="Proteomes" id="UP001105220"/>
    </source>
</evidence>
<dbReference type="EnsemblMetazoa" id="ACON007346-RA">
    <property type="protein sequence ID" value="ACON007346-PA"/>
    <property type="gene ID" value="ACON007346"/>
</dbReference>
<evidence type="ECO:0000256" key="3">
    <source>
        <dbReference type="ARBA" id="ARBA00023157"/>
    </source>
</evidence>
<proteinExistence type="inferred from homology"/>
<evidence type="ECO:0000256" key="4">
    <source>
        <dbReference type="RuleBase" id="RU004440"/>
    </source>
</evidence>
<dbReference type="KEGG" id="acoz:120947785"/>
<dbReference type="InterPro" id="IPR023346">
    <property type="entry name" value="Lysozyme-like_dom_sf"/>
</dbReference>
<dbReference type="InterPro" id="IPR001916">
    <property type="entry name" value="Glyco_hydro_22"/>
</dbReference>
<dbReference type="SMART" id="SM00263">
    <property type="entry name" value="LYZ1"/>
    <property type="match status" value="1"/>
</dbReference>
<dbReference type="EnsemblMetazoa" id="ACOM025599-RA">
    <property type="protein sequence ID" value="ACOM025599-PA.1"/>
    <property type="gene ID" value="ACOM025599"/>
</dbReference>
<dbReference type="PRINTS" id="PR00135">
    <property type="entry name" value="LYZLACT"/>
</dbReference>
<dbReference type="RefSeq" id="XP_040219421.2">
    <property type="nucleotide sequence ID" value="XM_040363487.2"/>
</dbReference>
<dbReference type="InterPro" id="IPR019799">
    <property type="entry name" value="Glyco_hydro_22_CS"/>
</dbReference>
<dbReference type="CDD" id="cd16899">
    <property type="entry name" value="LYZ_C_invert"/>
    <property type="match status" value="1"/>
</dbReference>
<dbReference type="Proteomes" id="UP001105220">
    <property type="component" value="Unplaced"/>
</dbReference>
<sequence length="144" mass="16473">MKLFFVSALLLAVLGTCSGKIYNRCELARLMAANRFPKEQLPDWLCLVEYESGFNTTAVRSAKKNRSKYYGLFQLQSAYHCNEWIAGNECHLKCSSLVNDDISDDMRCARSIYRRSFFNSWEGWRNNCQGKQLPGVAECFATGK</sequence>
<dbReference type="GeneID" id="120947785"/>
<dbReference type="GO" id="GO:0003796">
    <property type="term" value="F:lysozyme activity"/>
    <property type="evidence" value="ECO:0007669"/>
    <property type="project" value="InterPro"/>
</dbReference>
<organism evidence="7 8">
    <name type="scientific">Anopheles coluzzii</name>
    <name type="common">African malaria mosquito</name>
    <dbReference type="NCBI Taxonomy" id="1518534"/>
    <lineage>
        <taxon>Eukaryota</taxon>
        <taxon>Metazoa</taxon>
        <taxon>Ecdysozoa</taxon>
        <taxon>Arthropoda</taxon>
        <taxon>Hexapoda</taxon>
        <taxon>Insecta</taxon>
        <taxon>Pterygota</taxon>
        <taxon>Neoptera</taxon>
        <taxon>Endopterygota</taxon>
        <taxon>Diptera</taxon>
        <taxon>Nematocera</taxon>
        <taxon>Culicoidea</taxon>
        <taxon>Culicidae</taxon>
        <taxon>Anophelinae</taxon>
        <taxon>Anopheles</taxon>
    </lineage>
</organism>
<keyword evidence="2 5" id="KW-0732">Signal</keyword>
<evidence type="ECO:0000256" key="2">
    <source>
        <dbReference type="ARBA" id="ARBA00022729"/>
    </source>
</evidence>
<protein>
    <submittedName>
        <fullName evidence="7">C type lysozyme</fullName>
    </submittedName>
</protein>
<dbReference type="AlphaFoldDB" id="A0A182KR22"/>
<feature type="domain" description="Glycosyl hydrolases family 22 (GH22)" evidence="6">
    <location>
        <begin position="90"/>
        <end position="108"/>
    </location>
</feature>
<dbReference type="VEuPathDB" id="VectorBase:ACON007346"/>
<dbReference type="Pfam" id="PF00062">
    <property type="entry name" value="Lys"/>
    <property type="match status" value="1"/>
</dbReference>
<accession>A0A182KR22</accession>
<dbReference type="Proteomes" id="UP000075882">
    <property type="component" value="Unassembled WGS sequence"/>
</dbReference>
<dbReference type="PRINTS" id="PR00137">
    <property type="entry name" value="LYSOZYME"/>
</dbReference>
<dbReference type="PANTHER" id="PTHR11407:SF36">
    <property type="entry name" value="GEO02684P1-RELATED"/>
    <property type="match status" value="1"/>
</dbReference>
<keyword evidence="8" id="KW-1185">Reference proteome</keyword>
<dbReference type="VEuPathDB" id="VectorBase:ACON2_035327"/>
<comment type="similarity">
    <text evidence="1 4">Belongs to the glycosyl hydrolase 22 family.</text>
</comment>
<dbReference type="PROSITE" id="PS51348">
    <property type="entry name" value="GLYCOSYL_HYDROL_F22_2"/>
    <property type="match status" value="1"/>
</dbReference>
<keyword evidence="3" id="KW-1015">Disulfide bond</keyword>
<evidence type="ECO:0000256" key="5">
    <source>
        <dbReference type="SAM" id="SignalP"/>
    </source>
</evidence>
<dbReference type="SUPFAM" id="SSF53955">
    <property type="entry name" value="Lysozyme-like"/>
    <property type="match status" value="1"/>
</dbReference>
<feature type="signal peptide" evidence="5">
    <location>
        <begin position="1"/>
        <end position="19"/>
    </location>
</feature>
<dbReference type="PANTHER" id="PTHR11407">
    <property type="entry name" value="LYSOZYME C"/>
    <property type="match status" value="1"/>
</dbReference>
<evidence type="ECO:0000259" key="6">
    <source>
        <dbReference type="PROSITE" id="PS00128"/>
    </source>
</evidence>
<dbReference type="STRING" id="1518534.A0A182KR22"/>
<evidence type="ECO:0000313" key="7">
    <source>
        <dbReference type="EnsemblMetazoa" id="ACON007346-PA"/>
    </source>
</evidence>
<evidence type="ECO:0000256" key="1">
    <source>
        <dbReference type="ARBA" id="ARBA00010859"/>
    </source>
</evidence>
<reference evidence="7" key="2">
    <citation type="submission" date="2020-05" db="UniProtKB">
        <authorList>
            <consortium name="EnsemblMetazoa"/>
        </authorList>
    </citation>
    <scope>IDENTIFICATION</scope>
    <source>
        <strain evidence="7">Ngousso</strain>
    </source>
</reference>
<dbReference type="PROSITE" id="PS00128">
    <property type="entry name" value="GLYCOSYL_HYDROL_F22_1"/>
    <property type="match status" value="1"/>
</dbReference>